<dbReference type="AlphaFoldDB" id="A0A7K1KLJ0"/>
<evidence type="ECO:0000313" key="2">
    <source>
        <dbReference type="Proteomes" id="UP000461162"/>
    </source>
</evidence>
<reference evidence="1 2" key="1">
    <citation type="submission" date="2019-11" db="EMBL/GenBank/DDBJ databases">
        <title>Pseudodesulfovibrio alkaliphilus, sp. nov., an alkaliphilic sulfate-reducing bacteria from mud volcano of Taman peninsula, Russia.</title>
        <authorList>
            <person name="Frolova A."/>
            <person name="Merkel A.Y."/>
            <person name="Slobodkin A.I."/>
        </authorList>
    </citation>
    <scope>NUCLEOTIDE SEQUENCE [LARGE SCALE GENOMIC DNA]</scope>
    <source>
        <strain evidence="1 2">F-1</strain>
    </source>
</reference>
<protein>
    <submittedName>
        <fullName evidence="1">Uncharacterized protein</fullName>
    </submittedName>
</protein>
<dbReference type="RefSeq" id="WP_155932473.1">
    <property type="nucleotide sequence ID" value="NZ_WODC01000002.1"/>
</dbReference>
<accession>A0A7K1KLJ0</accession>
<name>A0A7K1KLJ0_9BACT</name>
<dbReference type="EMBL" id="WODC01000002">
    <property type="protein sequence ID" value="MUM76821.1"/>
    <property type="molecule type" value="Genomic_DNA"/>
</dbReference>
<gene>
    <name evidence="1" type="ORF">GKC30_04140</name>
</gene>
<keyword evidence="2" id="KW-1185">Reference proteome</keyword>
<proteinExistence type="predicted"/>
<evidence type="ECO:0000313" key="1">
    <source>
        <dbReference type="EMBL" id="MUM76821.1"/>
    </source>
</evidence>
<organism evidence="1 2">
    <name type="scientific">Pseudodesulfovibrio alkaliphilus</name>
    <dbReference type="NCBI Taxonomy" id="2661613"/>
    <lineage>
        <taxon>Bacteria</taxon>
        <taxon>Pseudomonadati</taxon>
        <taxon>Thermodesulfobacteriota</taxon>
        <taxon>Desulfovibrionia</taxon>
        <taxon>Desulfovibrionales</taxon>
        <taxon>Desulfovibrionaceae</taxon>
    </lineage>
</organism>
<sequence>MDEISLFVNALRKTDSCVLLWEQVRKKEPSLPLLQVWNCPPGGVLFWLGRPKKEPKKLGLGAWPPALHGQEADQIALLPNQVAEAAP</sequence>
<comment type="caution">
    <text evidence="1">The sequence shown here is derived from an EMBL/GenBank/DDBJ whole genome shotgun (WGS) entry which is preliminary data.</text>
</comment>
<dbReference type="Proteomes" id="UP000461162">
    <property type="component" value="Unassembled WGS sequence"/>
</dbReference>